<sequence length="70" mass="8082">MLRFNLEQFDLSMMQSFRTICGVKTTGKFALIRCTAYVPHRAMLCTSVSTKADDEDEQRIDTISRRTMQS</sequence>
<dbReference type="KEGG" id="pno:SNOG_06652"/>
<dbReference type="HOGENOM" id="CLU_2758659_0_0_1"/>
<dbReference type="EMBL" id="CH445333">
    <property type="protein sequence ID" value="EAT86483.1"/>
    <property type="molecule type" value="Genomic_DNA"/>
</dbReference>
<name>Q0UNL2_PHANO</name>
<accession>Q0UNL2</accession>
<evidence type="ECO:0000313" key="1">
    <source>
        <dbReference type="EMBL" id="EAT86483.1"/>
    </source>
</evidence>
<dbReference type="AlphaFoldDB" id="Q0UNL2"/>
<dbReference type="Proteomes" id="UP000001055">
    <property type="component" value="Unassembled WGS sequence"/>
</dbReference>
<gene>
    <name evidence="1" type="ORF">SNOG_06652</name>
</gene>
<organism evidence="1 2">
    <name type="scientific">Phaeosphaeria nodorum (strain SN15 / ATCC MYA-4574 / FGSC 10173)</name>
    <name type="common">Glume blotch fungus</name>
    <name type="synonym">Parastagonospora nodorum</name>
    <dbReference type="NCBI Taxonomy" id="321614"/>
    <lineage>
        <taxon>Eukaryota</taxon>
        <taxon>Fungi</taxon>
        <taxon>Dikarya</taxon>
        <taxon>Ascomycota</taxon>
        <taxon>Pezizomycotina</taxon>
        <taxon>Dothideomycetes</taxon>
        <taxon>Pleosporomycetidae</taxon>
        <taxon>Pleosporales</taxon>
        <taxon>Pleosporineae</taxon>
        <taxon>Phaeosphaeriaceae</taxon>
        <taxon>Parastagonospora</taxon>
    </lineage>
</organism>
<dbReference type="RefSeq" id="XP_001797016.1">
    <property type="nucleotide sequence ID" value="XM_001796964.1"/>
</dbReference>
<dbReference type="InParanoid" id="Q0UNL2"/>
<proteinExistence type="predicted"/>
<evidence type="ECO:0000313" key="2">
    <source>
        <dbReference type="Proteomes" id="UP000001055"/>
    </source>
</evidence>
<reference evidence="2" key="1">
    <citation type="journal article" date="2007" name="Plant Cell">
        <title>Dothideomycete-plant interactions illuminated by genome sequencing and EST analysis of the wheat pathogen Stagonospora nodorum.</title>
        <authorList>
            <person name="Hane J.K."/>
            <person name="Lowe R.G."/>
            <person name="Solomon P.S."/>
            <person name="Tan K.C."/>
            <person name="Schoch C.L."/>
            <person name="Spatafora J.W."/>
            <person name="Crous P.W."/>
            <person name="Kodira C."/>
            <person name="Birren B.W."/>
            <person name="Galagan J.E."/>
            <person name="Torriani S.F."/>
            <person name="McDonald B.A."/>
            <person name="Oliver R.P."/>
        </authorList>
    </citation>
    <scope>NUCLEOTIDE SEQUENCE [LARGE SCALE GENOMIC DNA]</scope>
    <source>
        <strain evidence="2">SN15 / ATCC MYA-4574 / FGSC 10173</strain>
    </source>
</reference>
<protein>
    <submittedName>
        <fullName evidence="1">Uncharacterized protein</fullName>
    </submittedName>
</protein>
<dbReference type="GeneID" id="5973895"/>